<dbReference type="Gene3D" id="1.20.5.170">
    <property type="match status" value="1"/>
</dbReference>
<keyword evidence="3 7" id="KW-0808">Transferase</keyword>
<evidence type="ECO:0000256" key="4">
    <source>
        <dbReference type="ARBA" id="ARBA00022737"/>
    </source>
</evidence>
<dbReference type="Pfam" id="PF04613">
    <property type="entry name" value="LpxD"/>
    <property type="match status" value="1"/>
</dbReference>
<dbReference type="GO" id="GO:0016020">
    <property type="term" value="C:membrane"/>
    <property type="evidence" value="ECO:0007669"/>
    <property type="project" value="GOC"/>
</dbReference>
<dbReference type="AlphaFoldDB" id="C4GM22"/>
<evidence type="ECO:0000256" key="2">
    <source>
        <dbReference type="ARBA" id="ARBA00022556"/>
    </source>
</evidence>
<dbReference type="PANTHER" id="PTHR43378">
    <property type="entry name" value="UDP-3-O-ACYLGLUCOSAMINE N-ACYLTRANSFERASE"/>
    <property type="match status" value="1"/>
</dbReference>
<evidence type="ECO:0000256" key="5">
    <source>
        <dbReference type="ARBA" id="ARBA00023098"/>
    </source>
</evidence>
<dbReference type="InterPro" id="IPR007691">
    <property type="entry name" value="LpxD"/>
</dbReference>
<keyword evidence="2 7" id="KW-0441">Lipid A biosynthesis</keyword>
<dbReference type="Gene3D" id="2.160.10.10">
    <property type="entry name" value="Hexapeptide repeat proteins"/>
    <property type="match status" value="1"/>
</dbReference>
<dbReference type="UniPathway" id="UPA00973"/>
<dbReference type="GO" id="GO:0009245">
    <property type="term" value="P:lipid A biosynthetic process"/>
    <property type="evidence" value="ECO:0007669"/>
    <property type="project" value="UniProtKB-UniRule"/>
</dbReference>
<sequence length="376" mass="40098">MPLFIVFRLPLKRTRQPETPFSQAYPQGAPMTQFTLSQLTAQLGGELIGNDIVITAIAPAARAQAHEITFLANPKYKSEVEHSQAGAIIVAQKAAALFPNRNLIIAADPYLYFAQVARLFHPAPIAQAGIHPTAVIDPTARVPASCEIGANVYIGARTVLGEQCRILPNSVVEHDCTLGSQVVLHPNVTVYHGCTLGERVEIHSGSIIGADGFGLAFAGDHWLKIPQTGAVTLGDDVEIGANTTIDRGAMSDTTIGRGTKIDNLIQIAHNCQIGAHTVIASCTGISGSVKIGDYCILGGGVGTVGHIEIADKTTIGGGTSVTHSIKESGTHYASIYPMQTFREWTRNAVHLNHLNEMHKRLKALEAQLAERNGNEE</sequence>
<evidence type="ECO:0000256" key="7">
    <source>
        <dbReference type="HAMAP-Rule" id="MF_00523"/>
    </source>
</evidence>
<dbReference type="Proteomes" id="UP000003009">
    <property type="component" value="Unassembled WGS sequence"/>
</dbReference>
<gene>
    <name evidence="7 10" type="primary">lpxD</name>
    <name evidence="10" type="ORF">GCWU000324_02751</name>
</gene>
<dbReference type="SUPFAM" id="SSF51161">
    <property type="entry name" value="Trimeric LpxA-like enzymes"/>
    <property type="match status" value="1"/>
</dbReference>
<evidence type="ECO:0000256" key="1">
    <source>
        <dbReference type="ARBA" id="ARBA00022516"/>
    </source>
</evidence>
<comment type="pathway">
    <text evidence="7">Bacterial outer membrane biogenesis; LPS lipid A biosynthesis.</text>
</comment>
<comment type="caution">
    <text evidence="10">The sequence shown here is derived from an EMBL/GenBank/DDBJ whole genome shotgun (WGS) entry which is preliminary data.</text>
</comment>
<dbReference type="Pfam" id="PF25087">
    <property type="entry name" value="GMPPB_C"/>
    <property type="match status" value="1"/>
</dbReference>
<dbReference type="HAMAP" id="MF_00523">
    <property type="entry name" value="LpxD"/>
    <property type="match status" value="1"/>
</dbReference>
<dbReference type="InterPro" id="IPR011004">
    <property type="entry name" value="Trimer_LpxA-like_sf"/>
</dbReference>
<dbReference type="GO" id="GO:0103118">
    <property type="term" value="F:UDP-3-O-[(3R)-3-hydroxyacyl]-glucosamine N-acyltransferase activity"/>
    <property type="evidence" value="ECO:0007669"/>
    <property type="project" value="UniProtKB-EC"/>
</dbReference>
<comment type="catalytic activity">
    <reaction evidence="7">
        <text>a UDP-3-O-[(3R)-3-hydroxyacyl]-alpha-D-glucosamine + a (3R)-hydroxyacyl-[ACP] = a UDP-2-N,3-O-bis[(3R)-3-hydroxyacyl]-alpha-D-glucosamine + holo-[ACP] + H(+)</text>
        <dbReference type="Rhea" id="RHEA:53836"/>
        <dbReference type="Rhea" id="RHEA-COMP:9685"/>
        <dbReference type="Rhea" id="RHEA-COMP:9945"/>
        <dbReference type="ChEBI" id="CHEBI:15378"/>
        <dbReference type="ChEBI" id="CHEBI:64479"/>
        <dbReference type="ChEBI" id="CHEBI:78827"/>
        <dbReference type="ChEBI" id="CHEBI:137740"/>
        <dbReference type="ChEBI" id="CHEBI:137748"/>
        <dbReference type="EC" id="2.3.1.191"/>
    </reaction>
</comment>
<feature type="domain" description="UDP-3-O-[3-hydroxymyristoyl] glucosamine N-acyltransferase non-repeat region" evidence="8">
    <location>
        <begin position="51"/>
        <end position="119"/>
    </location>
</feature>
<dbReference type="InterPro" id="IPR056729">
    <property type="entry name" value="GMPPB_C"/>
</dbReference>
<keyword evidence="6 7" id="KW-0012">Acyltransferase</keyword>
<dbReference type="PANTHER" id="PTHR43378:SF2">
    <property type="entry name" value="UDP-3-O-ACYLGLUCOSAMINE N-ACYLTRANSFERASE 1, MITOCHONDRIAL-RELATED"/>
    <property type="match status" value="1"/>
</dbReference>
<evidence type="ECO:0000259" key="8">
    <source>
        <dbReference type="Pfam" id="PF04613"/>
    </source>
</evidence>
<dbReference type="GO" id="GO:0016410">
    <property type="term" value="F:N-acyltransferase activity"/>
    <property type="evidence" value="ECO:0007669"/>
    <property type="project" value="InterPro"/>
</dbReference>
<evidence type="ECO:0000313" key="10">
    <source>
        <dbReference type="EMBL" id="EEP67173.1"/>
    </source>
</evidence>
<dbReference type="InterPro" id="IPR020573">
    <property type="entry name" value="UDP_GlcNAc_AcTrfase_non-rep"/>
</dbReference>
<keyword evidence="11" id="KW-1185">Reference proteome</keyword>
<feature type="domain" description="Mannose-1-phosphate guanyltransferase C-terminal" evidence="9">
    <location>
        <begin position="131"/>
        <end position="211"/>
    </location>
</feature>
<comment type="subunit">
    <text evidence="7">Homotrimer.</text>
</comment>
<name>C4GM22_9NEIS</name>
<dbReference type="NCBIfam" id="NF002060">
    <property type="entry name" value="PRK00892.1"/>
    <property type="match status" value="1"/>
</dbReference>
<dbReference type="CDD" id="cd03352">
    <property type="entry name" value="LbH_LpxD"/>
    <property type="match status" value="1"/>
</dbReference>
<dbReference type="HOGENOM" id="CLU_049865_0_0_4"/>
<evidence type="ECO:0000259" key="9">
    <source>
        <dbReference type="Pfam" id="PF25087"/>
    </source>
</evidence>
<keyword evidence="4 7" id="KW-0677">Repeat</keyword>
<dbReference type="Pfam" id="PF00132">
    <property type="entry name" value="Hexapep"/>
    <property type="match status" value="1"/>
</dbReference>
<dbReference type="EC" id="2.3.1.191" evidence="7"/>
<dbReference type="InterPro" id="IPR001451">
    <property type="entry name" value="Hexapep"/>
</dbReference>
<keyword evidence="5 7" id="KW-0443">Lipid metabolism</keyword>
<comment type="function">
    <text evidence="7">Catalyzes the N-acylation of UDP-3-O-acylglucosamine using 3-hydroxyacyl-ACP as the acyl donor. Is involved in the biosynthesis of lipid A, a phosphorylated glycolipid that anchors the lipopolysaccharide to the outer membrane of the cell.</text>
</comment>
<evidence type="ECO:0000256" key="3">
    <source>
        <dbReference type="ARBA" id="ARBA00022679"/>
    </source>
</evidence>
<protein>
    <recommendedName>
        <fullName evidence="7">UDP-3-O-acylglucosamine N-acyltransferase</fullName>
        <ecNumber evidence="7">2.3.1.191</ecNumber>
    </recommendedName>
</protein>
<dbReference type="STRING" id="629741.GCWU000324_02751"/>
<accession>C4GM22</accession>
<dbReference type="NCBIfam" id="TIGR01853">
    <property type="entry name" value="lipid_A_lpxD"/>
    <property type="match status" value="1"/>
</dbReference>
<dbReference type="EMBL" id="ACJW02000005">
    <property type="protein sequence ID" value="EEP67173.1"/>
    <property type="molecule type" value="Genomic_DNA"/>
</dbReference>
<proteinExistence type="inferred from homology"/>
<reference evidence="10" key="1">
    <citation type="submission" date="2009-04" db="EMBL/GenBank/DDBJ databases">
        <authorList>
            <person name="Weinstock G."/>
            <person name="Sodergren E."/>
            <person name="Clifton S."/>
            <person name="Fulton L."/>
            <person name="Fulton B."/>
            <person name="Courtney L."/>
            <person name="Fronick C."/>
            <person name="Harrison M."/>
            <person name="Strong C."/>
            <person name="Farmer C."/>
            <person name="Delahaunty K."/>
            <person name="Markovic C."/>
            <person name="Hall O."/>
            <person name="Minx P."/>
            <person name="Tomlinson C."/>
            <person name="Mitreva M."/>
            <person name="Nelson J."/>
            <person name="Hou S."/>
            <person name="Wollam A."/>
            <person name="Pepin K.H."/>
            <person name="Johnson M."/>
            <person name="Bhonagiri V."/>
            <person name="Nash W.E."/>
            <person name="Warren W."/>
            <person name="Chinwalla A."/>
            <person name="Mardis E.R."/>
            <person name="Wilson R.K."/>
        </authorList>
    </citation>
    <scope>NUCLEOTIDE SEQUENCE [LARGE SCALE GENOMIC DNA]</scope>
    <source>
        <strain evidence="10">ATCC 51147</strain>
    </source>
</reference>
<comment type="similarity">
    <text evidence="7">Belongs to the transferase hexapeptide repeat family. LpxD subfamily.</text>
</comment>
<feature type="active site" description="Proton acceptor" evidence="7">
    <location>
        <position position="269"/>
    </location>
</feature>
<evidence type="ECO:0000256" key="6">
    <source>
        <dbReference type="ARBA" id="ARBA00023315"/>
    </source>
</evidence>
<dbReference type="Gene3D" id="3.40.1390.10">
    <property type="entry name" value="MurE/MurF, N-terminal domain"/>
    <property type="match status" value="1"/>
</dbReference>
<keyword evidence="1 7" id="KW-0444">Lipid biosynthesis</keyword>
<organism evidence="10 11">
    <name type="scientific">Kingella oralis ATCC 51147</name>
    <dbReference type="NCBI Taxonomy" id="629741"/>
    <lineage>
        <taxon>Bacteria</taxon>
        <taxon>Pseudomonadati</taxon>
        <taxon>Pseudomonadota</taxon>
        <taxon>Betaproteobacteria</taxon>
        <taxon>Neisseriales</taxon>
        <taxon>Neisseriaceae</taxon>
        <taxon>Kingella</taxon>
    </lineage>
</organism>
<evidence type="ECO:0000313" key="11">
    <source>
        <dbReference type="Proteomes" id="UP000003009"/>
    </source>
</evidence>